<keyword evidence="2" id="KW-1133">Transmembrane helix</keyword>
<dbReference type="Pfam" id="PF00672">
    <property type="entry name" value="HAMP"/>
    <property type="match status" value="1"/>
</dbReference>
<dbReference type="GO" id="GO:0016020">
    <property type="term" value="C:membrane"/>
    <property type="evidence" value="ECO:0007669"/>
    <property type="project" value="InterPro"/>
</dbReference>
<dbReference type="InterPro" id="IPR003660">
    <property type="entry name" value="HAMP_dom"/>
</dbReference>
<evidence type="ECO:0000256" key="1">
    <source>
        <dbReference type="SAM" id="MobiDB-lite"/>
    </source>
</evidence>
<protein>
    <submittedName>
        <fullName evidence="4">HAMP domain-containing protein</fullName>
    </submittedName>
</protein>
<gene>
    <name evidence="4" type="ORF">WDJ50_16595</name>
</gene>
<dbReference type="PANTHER" id="PTHR32089">
    <property type="entry name" value="METHYL-ACCEPTING CHEMOTAXIS PROTEIN MCPB"/>
    <property type="match status" value="1"/>
</dbReference>
<evidence type="ECO:0000313" key="4">
    <source>
        <dbReference type="EMBL" id="WYF46040.1"/>
    </source>
</evidence>
<feature type="domain" description="HAMP" evidence="3">
    <location>
        <begin position="361"/>
        <end position="413"/>
    </location>
</feature>
<dbReference type="AlphaFoldDB" id="A0AAU6Q6Q6"/>
<dbReference type="CDD" id="cd06225">
    <property type="entry name" value="HAMP"/>
    <property type="match status" value="1"/>
</dbReference>
<keyword evidence="2" id="KW-0812">Transmembrane</keyword>
<evidence type="ECO:0000259" key="3">
    <source>
        <dbReference type="PROSITE" id="PS50885"/>
    </source>
</evidence>
<dbReference type="EMBL" id="CP149783">
    <property type="protein sequence ID" value="WYF46040.1"/>
    <property type="molecule type" value="Genomic_DNA"/>
</dbReference>
<accession>A0AAU6Q6Q6</accession>
<dbReference type="SUPFAM" id="SSF158472">
    <property type="entry name" value="HAMP domain-like"/>
    <property type="match status" value="1"/>
</dbReference>
<keyword evidence="2" id="KW-0472">Membrane</keyword>
<dbReference type="Gene3D" id="1.10.287.950">
    <property type="entry name" value="Methyl-accepting chemotaxis protein"/>
    <property type="match status" value="1"/>
</dbReference>
<feature type="domain" description="HAMP" evidence="3">
    <location>
        <begin position="423"/>
        <end position="474"/>
    </location>
</feature>
<dbReference type="PROSITE" id="PS50885">
    <property type="entry name" value="HAMP"/>
    <property type="match status" value="2"/>
</dbReference>
<dbReference type="PANTHER" id="PTHR32089:SF114">
    <property type="entry name" value="METHYL-ACCEPTING CHEMOTAXIS PROTEIN MCPB"/>
    <property type="match status" value="1"/>
</dbReference>
<evidence type="ECO:0000256" key="2">
    <source>
        <dbReference type="SAM" id="Phobius"/>
    </source>
</evidence>
<sequence length="558" mass="60760">MTEPHSVPAAQPSRSNVLPRSPRLSEQWLGRLTIPQKLLTISLLLGVPLAVTVTSLGTQAWNEYRAANRQIQIASNYGALEQLQLQLREIRGSAPAQVRPEQVQKLQQVAQELSQALSRPDAATSQQLSLALDAKIGNIAEAIRTGSVNAAQLATLINSALDTELARLFRTLADEGQLSTVGTAGGGPLVRLTSETMAHNLPEVGRMFTTILPILDTALAAQGGVLTGEQRADIRNAVARARQLTDEIERDGASVLSARPDLRPTLAQPYAVATQQTRDLFDFVEERTLKPQQVTTTFQQLLDVANPTLPAQYRAFDLTTQALRQVFTQQRDQAKTKLILLALLTLVLAAVIVTLLRAVTASILQPLRHLTRASQHLSNGDFDVKVPVRSRDELGVLGQSFNRAADLLRQNQLKTEKERREAQQLQHNIGEFLDVTVDIAGGDLTRRGNVTEDVLGNVVDSINLMAEELAGTLRQVQQASQSVTNGSQQVLGTAEEIEQGSRLTTEQAQRLAARAQEMNLRIRDMTLSAEASADAGSRPSKPRGRVRRPCAAPWPVSA</sequence>
<dbReference type="SMART" id="SM00304">
    <property type="entry name" value="HAMP"/>
    <property type="match status" value="2"/>
</dbReference>
<feature type="transmembrane region" description="Helical" evidence="2">
    <location>
        <begin position="338"/>
        <end position="359"/>
    </location>
</feature>
<proteinExistence type="predicted"/>
<dbReference type="SUPFAM" id="SSF58104">
    <property type="entry name" value="Methyl-accepting chemotaxis protein (MCP) signaling domain"/>
    <property type="match status" value="1"/>
</dbReference>
<feature type="region of interest" description="Disordered" evidence="1">
    <location>
        <begin position="524"/>
        <end position="558"/>
    </location>
</feature>
<feature type="transmembrane region" description="Helical" evidence="2">
    <location>
        <begin position="38"/>
        <end position="61"/>
    </location>
</feature>
<name>A0AAU6Q6Q6_9DEIO</name>
<dbReference type="Gene3D" id="6.10.340.10">
    <property type="match status" value="1"/>
</dbReference>
<feature type="region of interest" description="Disordered" evidence="1">
    <location>
        <begin position="1"/>
        <end position="20"/>
    </location>
</feature>
<dbReference type="GO" id="GO:0007165">
    <property type="term" value="P:signal transduction"/>
    <property type="evidence" value="ECO:0007669"/>
    <property type="project" value="InterPro"/>
</dbReference>
<organism evidence="4">
    <name type="scientific">Deinococcus sp. VB142</name>
    <dbReference type="NCBI Taxonomy" id="3112952"/>
    <lineage>
        <taxon>Bacteria</taxon>
        <taxon>Thermotogati</taxon>
        <taxon>Deinococcota</taxon>
        <taxon>Deinococci</taxon>
        <taxon>Deinococcales</taxon>
        <taxon>Deinococcaceae</taxon>
        <taxon>Deinococcus</taxon>
    </lineage>
</organism>
<reference evidence="4" key="1">
    <citation type="submission" date="2024-03" db="EMBL/GenBank/DDBJ databases">
        <title>Deinococcus weizhi sp. nov., isolated from human skin.</title>
        <authorList>
            <person name="Wei Z."/>
            <person name="Tian F."/>
            <person name="Yang C."/>
            <person name="Xin L.T."/>
            <person name="Wen Z.J."/>
            <person name="Lan K.C."/>
            <person name="Yu L."/>
            <person name="Zhe W."/>
            <person name="Dan F.D."/>
            <person name="Jun W."/>
            <person name="Rui Z."/>
            <person name="Yong X.J."/>
            <person name="Ting Y."/>
            <person name="Wei X."/>
            <person name="Xu Z.G."/>
            <person name="Xin Z."/>
            <person name="Dong F.G."/>
            <person name="Ni X.M."/>
            <person name="Zheng M.G."/>
            <person name="Chun Y."/>
            <person name="Qian W.X."/>
        </authorList>
    </citation>
    <scope>NUCLEOTIDE SEQUENCE</scope>
    <source>
        <strain evidence="4">VB142</strain>
    </source>
</reference>
<dbReference type="RefSeq" id="WP_339097443.1">
    <property type="nucleotide sequence ID" value="NZ_CP149783.1"/>
</dbReference>